<dbReference type="Proteomes" id="UP000198598">
    <property type="component" value="Unassembled WGS sequence"/>
</dbReference>
<reference evidence="1 2" key="1">
    <citation type="submission" date="2016-10" db="EMBL/GenBank/DDBJ databases">
        <authorList>
            <person name="de Groot N.N."/>
        </authorList>
    </citation>
    <scope>NUCLEOTIDE SEQUENCE [LARGE SCALE GENOMIC DNA]</scope>
    <source>
        <strain evidence="1 2">DSM 26130</strain>
    </source>
</reference>
<dbReference type="STRING" id="662367.SAMN05216167_11944"/>
<sequence length="51" mass="6040">MYGNTSTQVWQNTLTVVLPDKRSVYAETLYFINVFTVDLKQKNNDEWNPQE</sequence>
<gene>
    <name evidence="1" type="ORF">SAMN05216167_11944</name>
</gene>
<evidence type="ECO:0000313" key="1">
    <source>
        <dbReference type="EMBL" id="SFE76771.1"/>
    </source>
</evidence>
<dbReference type="EMBL" id="FOLQ01000019">
    <property type="protein sequence ID" value="SFE76771.1"/>
    <property type="molecule type" value="Genomic_DNA"/>
</dbReference>
<name>A0A1I2D8J8_9BACT</name>
<keyword evidence="2" id="KW-1185">Reference proteome</keyword>
<evidence type="ECO:0000313" key="2">
    <source>
        <dbReference type="Proteomes" id="UP000198598"/>
    </source>
</evidence>
<dbReference type="AlphaFoldDB" id="A0A1I2D8J8"/>
<proteinExistence type="predicted"/>
<accession>A0A1I2D8J8</accession>
<organism evidence="1 2">
    <name type="scientific">Spirosoma endophyticum</name>
    <dbReference type="NCBI Taxonomy" id="662367"/>
    <lineage>
        <taxon>Bacteria</taxon>
        <taxon>Pseudomonadati</taxon>
        <taxon>Bacteroidota</taxon>
        <taxon>Cytophagia</taxon>
        <taxon>Cytophagales</taxon>
        <taxon>Cytophagaceae</taxon>
        <taxon>Spirosoma</taxon>
    </lineage>
</organism>
<protein>
    <submittedName>
        <fullName evidence="1">Uncharacterized protein</fullName>
    </submittedName>
</protein>